<keyword evidence="5" id="KW-1185">Reference proteome</keyword>
<evidence type="ECO:0000256" key="1">
    <source>
        <dbReference type="ARBA" id="ARBA00004496"/>
    </source>
</evidence>
<evidence type="ECO:0000313" key="5">
    <source>
        <dbReference type="Proteomes" id="UP001201812"/>
    </source>
</evidence>
<proteinExistence type="predicted"/>
<dbReference type="GO" id="GO:0006606">
    <property type="term" value="P:protein import into nucleus"/>
    <property type="evidence" value="ECO:0007669"/>
    <property type="project" value="UniProtKB-ARBA"/>
</dbReference>
<reference evidence="4" key="1">
    <citation type="submission" date="2022-01" db="EMBL/GenBank/DDBJ databases">
        <title>Genome Sequence Resource for Two Populations of Ditylenchus destructor, the Migratory Endoparasitic Phytonematode.</title>
        <authorList>
            <person name="Zhang H."/>
            <person name="Lin R."/>
            <person name="Xie B."/>
        </authorList>
    </citation>
    <scope>NUCLEOTIDE SEQUENCE</scope>
    <source>
        <strain evidence="4">BazhouSP</strain>
    </source>
</reference>
<feature type="domain" description="NTF2" evidence="3">
    <location>
        <begin position="32"/>
        <end position="150"/>
    </location>
</feature>
<organism evidence="4 5">
    <name type="scientific">Ditylenchus destructor</name>
    <dbReference type="NCBI Taxonomy" id="166010"/>
    <lineage>
        <taxon>Eukaryota</taxon>
        <taxon>Metazoa</taxon>
        <taxon>Ecdysozoa</taxon>
        <taxon>Nematoda</taxon>
        <taxon>Chromadorea</taxon>
        <taxon>Rhabditida</taxon>
        <taxon>Tylenchina</taxon>
        <taxon>Tylenchomorpha</taxon>
        <taxon>Sphaerularioidea</taxon>
        <taxon>Anguinidae</taxon>
        <taxon>Anguininae</taxon>
        <taxon>Ditylenchus</taxon>
    </lineage>
</organism>
<dbReference type="EMBL" id="JAKKPZ010000008">
    <property type="protein sequence ID" value="KAI1717892.1"/>
    <property type="molecule type" value="Genomic_DNA"/>
</dbReference>
<dbReference type="PANTHER" id="PTHR12612">
    <property type="entry name" value="NUCLEAR TRANSPORT FACTOR 2"/>
    <property type="match status" value="1"/>
</dbReference>
<dbReference type="Gene3D" id="3.10.450.50">
    <property type="match status" value="1"/>
</dbReference>
<dbReference type="InterPro" id="IPR032710">
    <property type="entry name" value="NTF2-like_dom_sf"/>
</dbReference>
<dbReference type="PROSITE" id="PS50177">
    <property type="entry name" value="NTF2_DOMAIN"/>
    <property type="match status" value="1"/>
</dbReference>
<keyword evidence="2" id="KW-0963">Cytoplasm</keyword>
<dbReference type="AlphaFoldDB" id="A0AAD4R8Q3"/>
<dbReference type="Proteomes" id="UP001201812">
    <property type="component" value="Unassembled WGS sequence"/>
</dbReference>
<dbReference type="GO" id="GO:0005635">
    <property type="term" value="C:nuclear envelope"/>
    <property type="evidence" value="ECO:0007669"/>
    <property type="project" value="UniProtKB-ARBA"/>
</dbReference>
<dbReference type="InterPro" id="IPR002075">
    <property type="entry name" value="NTF2_dom"/>
</dbReference>
<evidence type="ECO:0000313" key="4">
    <source>
        <dbReference type="EMBL" id="KAI1717892.1"/>
    </source>
</evidence>
<protein>
    <submittedName>
        <fullName evidence="4">Nuclear transport factor 2 (NTF2) domain-containing protein</fullName>
    </submittedName>
</protein>
<dbReference type="GO" id="GO:0005737">
    <property type="term" value="C:cytoplasm"/>
    <property type="evidence" value="ECO:0007669"/>
    <property type="project" value="UniProtKB-SubCell"/>
</dbReference>
<dbReference type="InterPro" id="IPR045875">
    <property type="entry name" value="NTF2"/>
</dbReference>
<comment type="subcellular location">
    <subcellularLocation>
        <location evidence="1">Cytoplasm</location>
    </subcellularLocation>
</comment>
<evidence type="ECO:0000259" key="3">
    <source>
        <dbReference type="PROSITE" id="PS50177"/>
    </source>
</evidence>
<dbReference type="CDD" id="cd00780">
    <property type="entry name" value="NTF2"/>
    <property type="match status" value="1"/>
</dbReference>
<evidence type="ECO:0000256" key="2">
    <source>
        <dbReference type="ARBA" id="ARBA00022490"/>
    </source>
</evidence>
<dbReference type="InterPro" id="IPR018222">
    <property type="entry name" value="Nuclear_transport_factor_2_euk"/>
</dbReference>
<dbReference type="Pfam" id="PF02136">
    <property type="entry name" value="NTF2"/>
    <property type="match status" value="1"/>
</dbReference>
<name>A0AAD4R8Q3_9BILA</name>
<sequence>MRAPNNFTKWLVKSLRFTALDLMAYNPNFDQIGNAFVQHYYNKFDVGDPALRTAGLEVLYDPENSFLTFEGNQVKGKQAILEKFGSLPFRTIQHAITKTDCQPLADGSIVVVVFGQLKTDEDPINSFSHCFVLKPNAAGSFFIANEIFRLVLHDI</sequence>
<accession>A0AAD4R8Q3</accession>
<comment type="caution">
    <text evidence="4">The sequence shown here is derived from an EMBL/GenBank/DDBJ whole genome shotgun (WGS) entry which is preliminary data.</text>
</comment>
<gene>
    <name evidence="4" type="ORF">DdX_06299</name>
</gene>
<dbReference type="SUPFAM" id="SSF54427">
    <property type="entry name" value="NTF2-like"/>
    <property type="match status" value="1"/>
</dbReference>
<dbReference type="FunFam" id="3.10.450.50:FF:000005">
    <property type="entry name" value="Nuclear transport factor 2"/>
    <property type="match status" value="1"/>
</dbReference>